<reference evidence="1 2" key="1">
    <citation type="journal article" date="2014" name="Am. J. Bot.">
        <title>Genome assembly and annotation for red clover (Trifolium pratense; Fabaceae).</title>
        <authorList>
            <person name="Istvanek J."/>
            <person name="Jaros M."/>
            <person name="Krenek A."/>
            <person name="Repkova J."/>
        </authorList>
    </citation>
    <scope>NUCLEOTIDE SEQUENCE [LARGE SCALE GENOMIC DNA]</scope>
    <source>
        <strain evidence="2">cv. Tatra</strain>
        <tissue evidence="1">Young leaves</tissue>
    </source>
</reference>
<comment type="caution">
    <text evidence="1">The sequence shown here is derived from an EMBL/GenBank/DDBJ whole genome shotgun (WGS) entry which is preliminary data.</text>
</comment>
<organism evidence="1 2">
    <name type="scientific">Trifolium pratense</name>
    <name type="common">Red clover</name>
    <dbReference type="NCBI Taxonomy" id="57577"/>
    <lineage>
        <taxon>Eukaryota</taxon>
        <taxon>Viridiplantae</taxon>
        <taxon>Streptophyta</taxon>
        <taxon>Embryophyta</taxon>
        <taxon>Tracheophyta</taxon>
        <taxon>Spermatophyta</taxon>
        <taxon>Magnoliopsida</taxon>
        <taxon>eudicotyledons</taxon>
        <taxon>Gunneridae</taxon>
        <taxon>Pentapetalae</taxon>
        <taxon>rosids</taxon>
        <taxon>fabids</taxon>
        <taxon>Fabales</taxon>
        <taxon>Fabaceae</taxon>
        <taxon>Papilionoideae</taxon>
        <taxon>50 kb inversion clade</taxon>
        <taxon>NPAAA clade</taxon>
        <taxon>Hologalegina</taxon>
        <taxon>IRL clade</taxon>
        <taxon>Trifolieae</taxon>
        <taxon>Trifolium</taxon>
    </lineage>
</organism>
<dbReference type="Proteomes" id="UP000236291">
    <property type="component" value="Unassembled WGS sequence"/>
</dbReference>
<dbReference type="AlphaFoldDB" id="A0A2K3N2M5"/>
<evidence type="ECO:0000313" key="2">
    <source>
        <dbReference type="Proteomes" id="UP000236291"/>
    </source>
</evidence>
<protein>
    <submittedName>
        <fullName evidence="1">Uncharacterized protein</fullName>
    </submittedName>
</protein>
<proteinExistence type="predicted"/>
<feature type="non-terminal residue" evidence="1">
    <location>
        <position position="1"/>
    </location>
</feature>
<name>A0A2K3N2M5_TRIPR</name>
<sequence length="52" mass="5879">VRGGQLRPSVRMKGERHGPWQDIWFVFFIGKHIWAVVLNGCGGGEGLQRIEC</sequence>
<dbReference type="EMBL" id="ASHM01015399">
    <property type="protein sequence ID" value="PNX97305.1"/>
    <property type="molecule type" value="Genomic_DNA"/>
</dbReference>
<evidence type="ECO:0000313" key="1">
    <source>
        <dbReference type="EMBL" id="PNX97305.1"/>
    </source>
</evidence>
<accession>A0A2K3N2M5</accession>
<reference evidence="1 2" key="2">
    <citation type="journal article" date="2017" name="Front. Plant Sci.">
        <title>Gene Classification and Mining of Molecular Markers Useful in Red Clover (Trifolium pratense) Breeding.</title>
        <authorList>
            <person name="Istvanek J."/>
            <person name="Dluhosova J."/>
            <person name="Dluhos P."/>
            <person name="Patkova L."/>
            <person name="Nedelnik J."/>
            <person name="Repkova J."/>
        </authorList>
    </citation>
    <scope>NUCLEOTIDE SEQUENCE [LARGE SCALE GENOMIC DNA]</scope>
    <source>
        <strain evidence="2">cv. Tatra</strain>
        <tissue evidence="1">Young leaves</tissue>
    </source>
</reference>
<gene>
    <name evidence="1" type="ORF">L195_g020531</name>
</gene>